<keyword evidence="1" id="KW-0472">Membrane</keyword>
<dbReference type="OrthoDB" id="2386090at2759"/>
<evidence type="ECO:0008006" key="4">
    <source>
        <dbReference type="Google" id="ProtNLM"/>
    </source>
</evidence>
<evidence type="ECO:0000313" key="3">
    <source>
        <dbReference type="Proteomes" id="UP000076863"/>
    </source>
</evidence>
<organism evidence="2 3">
    <name type="scientific">Beauveria brongniartii RCEF 3172</name>
    <dbReference type="NCBI Taxonomy" id="1081107"/>
    <lineage>
        <taxon>Eukaryota</taxon>
        <taxon>Fungi</taxon>
        <taxon>Dikarya</taxon>
        <taxon>Ascomycota</taxon>
        <taxon>Pezizomycotina</taxon>
        <taxon>Sordariomycetes</taxon>
        <taxon>Hypocreomycetidae</taxon>
        <taxon>Hypocreales</taxon>
        <taxon>Cordycipitaceae</taxon>
        <taxon>Beauveria</taxon>
        <taxon>Beauveria brongniartii</taxon>
    </lineage>
</organism>
<keyword evidence="3" id="KW-1185">Reference proteome</keyword>
<dbReference type="Proteomes" id="UP000076863">
    <property type="component" value="Unassembled WGS sequence"/>
</dbReference>
<name>A0A166WRL9_9HYPO</name>
<dbReference type="AlphaFoldDB" id="A0A166WRL9"/>
<sequence length="317" mass="34647">MLHPKSTTHVQTSINTYITASRTTPPTMRALTAAAPRLLSHLSRQNPNVLWLPVTACAQLFRPRRHPAAVVLCLYSTKAPAKMAELVSKRQANASTMTTTAAANSKASYEIPERLLIYHAGTGRTTFLAMLKVTTLFIGAFFCFVAVPSYISADKPVSETVKIALCGVIPFFFVTYTTAPFVTHLHIHLPVSARTSRAALERFVRAALPPSARLTATTMSAIGKPRYSTLCAGDLRPVRRRFGLVNYARDAEAENRGRRWYELPAVSQFHVPEGGGGAAKEKMVVSKGGRRLVEPWIWDVIKERIAKRSGEAGGAAS</sequence>
<accession>A0A166WRL9</accession>
<gene>
    <name evidence="2" type="ORF">BBO_08968</name>
</gene>
<proteinExistence type="predicted"/>
<comment type="caution">
    <text evidence="2">The sequence shown here is derived from an EMBL/GenBank/DDBJ whole genome shotgun (WGS) entry which is preliminary data.</text>
</comment>
<protein>
    <recommendedName>
        <fullName evidence="4">4-coumarate-CoA ligase 2</fullName>
    </recommendedName>
</protein>
<feature type="transmembrane region" description="Helical" evidence="1">
    <location>
        <begin position="163"/>
        <end position="187"/>
    </location>
</feature>
<dbReference type="EMBL" id="AZHA01000046">
    <property type="protein sequence ID" value="OAA35023.1"/>
    <property type="molecule type" value="Genomic_DNA"/>
</dbReference>
<keyword evidence="1" id="KW-0812">Transmembrane</keyword>
<feature type="transmembrane region" description="Helical" evidence="1">
    <location>
        <begin position="133"/>
        <end position="151"/>
    </location>
</feature>
<evidence type="ECO:0000313" key="2">
    <source>
        <dbReference type="EMBL" id="OAA35023.1"/>
    </source>
</evidence>
<evidence type="ECO:0000256" key="1">
    <source>
        <dbReference type="SAM" id="Phobius"/>
    </source>
</evidence>
<reference evidence="2 3" key="1">
    <citation type="journal article" date="2016" name="Genome Biol. Evol.">
        <title>Divergent and convergent evolution of fungal pathogenicity.</title>
        <authorList>
            <person name="Shang Y."/>
            <person name="Xiao G."/>
            <person name="Zheng P."/>
            <person name="Cen K."/>
            <person name="Zhan S."/>
            <person name="Wang C."/>
        </authorList>
    </citation>
    <scope>NUCLEOTIDE SEQUENCE [LARGE SCALE GENOMIC DNA]</scope>
    <source>
        <strain evidence="2 3">RCEF 3172</strain>
    </source>
</reference>
<keyword evidence="1" id="KW-1133">Transmembrane helix</keyword>